<evidence type="ECO:0000256" key="3">
    <source>
        <dbReference type="ARBA" id="ARBA00022840"/>
    </source>
</evidence>
<dbReference type="InterPro" id="IPR052032">
    <property type="entry name" value="ATP-dep_AA_Ligase"/>
</dbReference>
<dbReference type="EMBL" id="PYAX01000014">
    <property type="protein sequence ID" value="PSL52207.1"/>
    <property type="molecule type" value="Genomic_DNA"/>
</dbReference>
<dbReference type="SUPFAM" id="SSF56059">
    <property type="entry name" value="Glutathione synthetase ATP-binding domain-like"/>
    <property type="match status" value="1"/>
</dbReference>
<evidence type="ECO:0000256" key="4">
    <source>
        <dbReference type="PROSITE-ProRule" id="PRU00409"/>
    </source>
</evidence>
<name>A0A2P8I171_SACCR</name>
<evidence type="ECO:0000313" key="7">
    <source>
        <dbReference type="Proteomes" id="UP000241118"/>
    </source>
</evidence>
<dbReference type="GO" id="GO:0016874">
    <property type="term" value="F:ligase activity"/>
    <property type="evidence" value="ECO:0007669"/>
    <property type="project" value="UniProtKB-KW"/>
</dbReference>
<keyword evidence="1" id="KW-0436">Ligase</keyword>
<dbReference type="PROSITE" id="PS50975">
    <property type="entry name" value="ATP_GRASP"/>
    <property type="match status" value="1"/>
</dbReference>
<dbReference type="Pfam" id="PF18603">
    <property type="entry name" value="LAL_C2"/>
    <property type="match status" value="1"/>
</dbReference>
<accession>A0A2P8I171</accession>
<dbReference type="GO" id="GO:0046872">
    <property type="term" value="F:metal ion binding"/>
    <property type="evidence" value="ECO:0007669"/>
    <property type="project" value="InterPro"/>
</dbReference>
<dbReference type="Gene3D" id="3.30.470.20">
    <property type="entry name" value="ATP-grasp fold, B domain"/>
    <property type="match status" value="1"/>
</dbReference>
<sequence length="416" mass="44522">MTARPVIIVGFLAPLPTRPEFEDASMVLVDEPDVIRNRDVAGKMAGAPMLRELVPWEYQVAGAADEFYNTYPDLDPAYVVPLVEYATPFAARLAERYGLPGATSGAAQLLRDKELLRRVTRAAGVDNPASTAVDTPDDVRAFMAANPGRVVLKPANRQASLGTKVLHDVAEVDQAWQECLAGQDEGILVPEREIPLRMLVETFVSGAEYSVEMLVRDGVPLFTNVTGKTLFPGPRPIELGHLVPADLPEDTSALLAERTGAVLRAVGFGTGIVHCEWILADGTPYLVECAGRFPGDGITWLIDEAYGFPLAERYYTIMRGEEPPALPGKAERAAAVRFLRAEPGEVVAVEGLEEAKAMPGVLSASVSAAPGEEVRELRSSWDRAGSVTVVADTPAEAAVLAEKAAGAIKVQVRAAE</sequence>
<organism evidence="6 7">
    <name type="scientific">Saccharothrix carnea</name>
    <dbReference type="NCBI Taxonomy" id="1280637"/>
    <lineage>
        <taxon>Bacteria</taxon>
        <taxon>Bacillati</taxon>
        <taxon>Actinomycetota</taxon>
        <taxon>Actinomycetes</taxon>
        <taxon>Pseudonocardiales</taxon>
        <taxon>Pseudonocardiaceae</taxon>
        <taxon>Saccharothrix</taxon>
    </lineage>
</organism>
<feature type="domain" description="ATP-grasp" evidence="5">
    <location>
        <begin position="117"/>
        <end position="319"/>
    </location>
</feature>
<dbReference type="Gene3D" id="3.30.1490.20">
    <property type="entry name" value="ATP-grasp fold, A domain"/>
    <property type="match status" value="1"/>
</dbReference>
<evidence type="ECO:0000256" key="2">
    <source>
        <dbReference type="ARBA" id="ARBA00022741"/>
    </source>
</evidence>
<dbReference type="PANTHER" id="PTHR43585">
    <property type="entry name" value="FUMIPYRROLE BIOSYNTHESIS PROTEIN C"/>
    <property type="match status" value="1"/>
</dbReference>
<dbReference type="PANTHER" id="PTHR43585:SF2">
    <property type="entry name" value="ATP-GRASP ENZYME FSQD"/>
    <property type="match status" value="1"/>
</dbReference>
<dbReference type="Proteomes" id="UP000241118">
    <property type="component" value="Unassembled WGS sequence"/>
</dbReference>
<protein>
    <submittedName>
        <fullName evidence="6">Biotin carboxylase</fullName>
    </submittedName>
</protein>
<dbReference type="InterPro" id="IPR013815">
    <property type="entry name" value="ATP_grasp_subdomain_1"/>
</dbReference>
<evidence type="ECO:0000256" key="1">
    <source>
        <dbReference type="ARBA" id="ARBA00022598"/>
    </source>
</evidence>
<reference evidence="6 7" key="1">
    <citation type="submission" date="2018-03" db="EMBL/GenBank/DDBJ databases">
        <title>Genomic Encyclopedia of Type Strains, Phase III (KMG-III): the genomes of soil and plant-associated and newly described type strains.</title>
        <authorList>
            <person name="Whitman W."/>
        </authorList>
    </citation>
    <scope>NUCLEOTIDE SEQUENCE [LARGE SCALE GENOMIC DNA]</scope>
    <source>
        <strain evidence="6 7">CGMCC 4.7097</strain>
    </source>
</reference>
<gene>
    <name evidence="6" type="ORF">B0I31_11434</name>
</gene>
<keyword evidence="7" id="KW-1185">Reference proteome</keyword>
<dbReference type="AlphaFoldDB" id="A0A2P8I171"/>
<comment type="caution">
    <text evidence="6">The sequence shown here is derived from an EMBL/GenBank/DDBJ whole genome shotgun (WGS) entry which is preliminary data.</text>
</comment>
<dbReference type="InterPro" id="IPR011761">
    <property type="entry name" value="ATP-grasp"/>
</dbReference>
<keyword evidence="2 4" id="KW-0547">Nucleotide-binding</keyword>
<dbReference type="OrthoDB" id="6964321at2"/>
<evidence type="ECO:0000313" key="6">
    <source>
        <dbReference type="EMBL" id="PSL52207.1"/>
    </source>
</evidence>
<evidence type="ECO:0000259" key="5">
    <source>
        <dbReference type="PROSITE" id="PS50975"/>
    </source>
</evidence>
<proteinExistence type="predicted"/>
<dbReference type="GO" id="GO:0005524">
    <property type="term" value="F:ATP binding"/>
    <property type="evidence" value="ECO:0007669"/>
    <property type="project" value="UniProtKB-UniRule"/>
</dbReference>
<dbReference type="InterPro" id="IPR040570">
    <property type="entry name" value="LAL_C2"/>
</dbReference>
<dbReference type="RefSeq" id="WP_106619107.1">
    <property type="nucleotide sequence ID" value="NZ_PYAX01000014.1"/>
</dbReference>
<dbReference type="Gene3D" id="3.40.50.20">
    <property type="match status" value="1"/>
</dbReference>
<keyword evidence="3 4" id="KW-0067">ATP-binding</keyword>
<dbReference type="Pfam" id="PF13535">
    <property type="entry name" value="ATP-grasp_4"/>
    <property type="match status" value="1"/>
</dbReference>